<evidence type="ECO:0000259" key="3">
    <source>
        <dbReference type="Pfam" id="PF00931"/>
    </source>
</evidence>
<dbReference type="EMBL" id="JAMRDG010000001">
    <property type="protein sequence ID" value="KAJ3701151.1"/>
    <property type="molecule type" value="Genomic_DNA"/>
</dbReference>
<gene>
    <name evidence="6" type="ORF">LUZ61_004856</name>
</gene>
<evidence type="ECO:0000256" key="2">
    <source>
        <dbReference type="ARBA" id="ARBA00022821"/>
    </source>
</evidence>
<sequence>MALGEAVGLAALRWVASPVIKDVVSKSFSYLGTDMAKGLEDLETTLLPQFQLTIQAALRSPHKDELAKWLARLKIAYYDAEDILHELEYKHLKCRAKADRKKRWVRISSHPIIKPLANVTRKVSQQVSLLSCKKKMLWNQLKKLKEIAAEANTFRDLLSIQSGNENGVLSHKRTFETSAHINHKVFGRNKVRDEIIKFLLDEQEASSSTKSYSVVAITGVGGAGKTTLAQYVYNDEVVKKSFKLRMWLCMSENKDVKERLREIIECSTENKCPNLLNLNLLQNKLKDSLAKFKTILLVLDDVRYDQTEKQWDDLLAPFALIGGRCKIVVTSRNTLFPNTLEPGKLIELPDLEPEDFKSLFRYYAMDGLKLSDPQLKNDLCTIGDQIAAKISKSPLAAKTVGNLLKRSPEKSFWQETRESDNLRSTREVLLWSYEQFDVQLQRCFLFCGVFPKGVYFTAGNELVRYWVALDLFQCTDDNINIDGIGLEYFNMLVACCVFQIVDGKYYMHDLFIDLAKKLSAGDCLRVTNLEREIPIPLTIRYAYVELNNENLEKTLSSICDLRNLRVLILDLQFDTLVNVKKVLRMIFKKFKKLRVLEVRSMGHLVQELPSTVGDLRNLRYLEFWKTSIHELPDSVSQLYHLQYLLLPASIKALPPMLSDLIKLRSIVMYESDYNLVHTLPPVPYLGKLTSLQSLGEFHVSKEDGYNLRQLGSLREIAGSLRIVNLNNVRQKDEAIDARLFDKPKLKRLELVWNESSENGLDLEVIEALQPTADLEYLSIEGYRGSEYPSWFKEGLFLKNVKTLKFYNCSKLTDLPPNLNKSCHHLTDLTVNEFPCLIFVSENELQLDEHQNTLEEDFWLVDGKYLRGQNLNVFDHEIESFKQTGSSQSCPEQLKIIECAAEDLEDIEVELTEDLRRAWWNCHQHRMNFIFRSKIGANKFLLPPTLRVLAISLCCISDGALSDCLTGTAALEELYLEGINTLTSLPSAEVLESLQNLRFLEIGHCWCLRSLGGLHALPNLEKFNVKECWSLQTGVNDDAELPQTLQSISIIGCVVSQAILDSDFPCLQHVAIMSCAGLTSLSFGSLTSLKRLQLVNCPDLSLIHGNFTQHSFIDSLSLQLLPDIIVESVLATWQGCRDLHISSSVMLNKLLLSEKFDTIQNLHIELCLEDAISFEKSDHLLSIKTLFFVNCGIENLPPTLSDFSNLEFIYFINCPIISCFPELPNSVQGISIEGCPVLKERCQPNGPDWQKIQHIQCRYIK</sequence>
<evidence type="ECO:0000256" key="1">
    <source>
        <dbReference type="ARBA" id="ARBA00022614"/>
    </source>
</evidence>
<dbReference type="Gene3D" id="3.80.10.10">
    <property type="entry name" value="Ribonuclease Inhibitor"/>
    <property type="match status" value="2"/>
</dbReference>
<feature type="domain" description="R13L1/DRL21-like LRR repeat region" evidence="5">
    <location>
        <begin position="707"/>
        <end position="832"/>
    </location>
</feature>
<protein>
    <recommendedName>
        <fullName evidence="8">NB-ARC domain-containing protein</fullName>
    </recommendedName>
</protein>
<dbReference type="PANTHER" id="PTHR36766:SF60">
    <property type="entry name" value="NB-ARC DOMAIN-CONTAINING PROTEIN"/>
    <property type="match status" value="1"/>
</dbReference>
<dbReference type="InterPro" id="IPR058922">
    <property type="entry name" value="WHD_DRP"/>
</dbReference>
<name>A0AAD5ZNK7_9POAL</name>
<keyword evidence="2" id="KW-0611">Plant defense</keyword>
<dbReference type="PANTHER" id="PTHR36766">
    <property type="entry name" value="PLANT BROAD-SPECTRUM MILDEW RESISTANCE PROTEIN RPW8"/>
    <property type="match status" value="1"/>
</dbReference>
<feature type="domain" description="Disease resistance protein winged helix" evidence="4">
    <location>
        <begin position="449"/>
        <end position="515"/>
    </location>
</feature>
<dbReference type="Pfam" id="PF23559">
    <property type="entry name" value="WHD_DRP"/>
    <property type="match status" value="1"/>
</dbReference>
<evidence type="ECO:0000313" key="7">
    <source>
        <dbReference type="Proteomes" id="UP001210211"/>
    </source>
</evidence>
<evidence type="ECO:0008006" key="8">
    <source>
        <dbReference type="Google" id="ProtNLM"/>
    </source>
</evidence>
<dbReference type="Gene3D" id="3.40.50.300">
    <property type="entry name" value="P-loop containing nucleotide triphosphate hydrolases"/>
    <property type="match status" value="1"/>
</dbReference>
<evidence type="ECO:0000313" key="6">
    <source>
        <dbReference type="EMBL" id="KAJ3701151.1"/>
    </source>
</evidence>
<dbReference type="InterPro" id="IPR056789">
    <property type="entry name" value="LRR_R13L1-DRL21"/>
</dbReference>
<evidence type="ECO:0000259" key="5">
    <source>
        <dbReference type="Pfam" id="PF25019"/>
    </source>
</evidence>
<dbReference type="InterPro" id="IPR002182">
    <property type="entry name" value="NB-ARC"/>
</dbReference>
<keyword evidence="1" id="KW-0433">Leucine-rich repeat</keyword>
<feature type="domain" description="NB-ARC" evidence="3">
    <location>
        <begin position="193"/>
        <end position="365"/>
    </location>
</feature>
<reference evidence="6 7" key="1">
    <citation type="journal article" date="2022" name="Cell">
        <title>Repeat-based holocentromeres influence genome architecture and karyotype evolution.</title>
        <authorList>
            <person name="Hofstatter P.G."/>
            <person name="Thangavel G."/>
            <person name="Lux T."/>
            <person name="Neumann P."/>
            <person name="Vondrak T."/>
            <person name="Novak P."/>
            <person name="Zhang M."/>
            <person name="Costa L."/>
            <person name="Castellani M."/>
            <person name="Scott A."/>
            <person name="Toegelov H."/>
            <person name="Fuchs J."/>
            <person name="Mata-Sucre Y."/>
            <person name="Dias Y."/>
            <person name="Vanzela A.L.L."/>
            <person name="Huettel B."/>
            <person name="Almeida C.C.S."/>
            <person name="Simkova H."/>
            <person name="Souza G."/>
            <person name="Pedrosa-Harand A."/>
            <person name="Macas J."/>
            <person name="Mayer K.F.X."/>
            <person name="Houben A."/>
            <person name="Marques A."/>
        </authorList>
    </citation>
    <scope>NUCLEOTIDE SEQUENCE [LARGE SCALE GENOMIC DNA]</scope>
    <source>
        <strain evidence="6">RhyTen1mFocal</strain>
    </source>
</reference>
<accession>A0AAD5ZNK7</accession>
<dbReference type="InterPro" id="IPR027417">
    <property type="entry name" value="P-loop_NTPase"/>
</dbReference>
<dbReference type="Proteomes" id="UP001210211">
    <property type="component" value="Unassembled WGS sequence"/>
</dbReference>
<dbReference type="InterPro" id="IPR032675">
    <property type="entry name" value="LRR_dom_sf"/>
</dbReference>
<comment type="caution">
    <text evidence="6">The sequence shown here is derived from an EMBL/GenBank/DDBJ whole genome shotgun (WGS) entry which is preliminary data.</text>
</comment>
<dbReference type="AlphaFoldDB" id="A0AAD5ZNK7"/>
<keyword evidence="7" id="KW-1185">Reference proteome</keyword>
<organism evidence="6 7">
    <name type="scientific">Rhynchospora tenuis</name>
    <dbReference type="NCBI Taxonomy" id="198213"/>
    <lineage>
        <taxon>Eukaryota</taxon>
        <taxon>Viridiplantae</taxon>
        <taxon>Streptophyta</taxon>
        <taxon>Embryophyta</taxon>
        <taxon>Tracheophyta</taxon>
        <taxon>Spermatophyta</taxon>
        <taxon>Magnoliopsida</taxon>
        <taxon>Liliopsida</taxon>
        <taxon>Poales</taxon>
        <taxon>Cyperaceae</taxon>
        <taxon>Cyperoideae</taxon>
        <taxon>Rhynchosporeae</taxon>
        <taxon>Rhynchospora</taxon>
    </lineage>
</organism>
<dbReference type="SUPFAM" id="SSF52540">
    <property type="entry name" value="P-loop containing nucleoside triphosphate hydrolases"/>
    <property type="match status" value="1"/>
</dbReference>
<proteinExistence type="predicted"/>
<dbReference type="PRINTS" id="PR00364">
    <property type="entry name" value="DISEASERSIST"/>
</dbReference>
<evidence type="ECO:0000259" key="4">
    <source>
        <dbReference type="Pfam" id="PF23559"/>
    </source>
</evidence>
<dbReference type="Pfam" id="PF25019">
    <property type="entry name" value="LRR_R13L1-DRL21"/>
    <property type="match status" value="1"/>
</dbReference>
<dbReference type="SUPFAM" id="SSF52058">
    <property type="entry name" value="L domain-like"/>
    <property type="match status" value="2"/>
</dbReference>
<dbReference type="Pfam" id="PF00931">
    <property type="entry name" value="NB-ARC"/>
    <property type="match status" value="1"/>
</dbReference>
<dbReference type="GO" id="GO:0043531">
    <property type="term" value="F:ADP binding"/>
    <property type="evidence" value="ECO:0007669"/>
    <property type="project" value="InterPro"/>
</dbReference>